<dbReference type="AlphaFoldDB" id="A0A1W9KPU2"/>
<dbReference type="NCBIfam" id="TIGR02595">
    <property type="entry name" value="PEP_CTERM"/>
    <property type="match status" value="1"/>
</dbReference>
<dbReference type="EMBL" id="MTEI01000020">
    <property type="protein sequence ID" value="OQW86193.1"/>
    <property type="molecule type" value="Genomic_DNA"/>
</dbReference>
<evidence type="ECO:0000313" key="2">
    <source>
        <dbReference type="EMBL" id="OQW86193.1"/>
    </source>
</evidence>
<feature type="domain" description="Ice-binding protein C-terminal" evidence="1">
    <location>
        <begin position="226"/>
        <end position="248"/>
    </location>
</feature>
<reference evidence="2 3" key="1">
    <citation type="submission" date="2017-01" db="EMBL/GenBank/DDBJ databases">
        <title>Novel large sulfur bacteria in the metagenomes of groundwater-fed chemosynthetic microbial mats in the Lake Huron basin.</title>
        <authorList>
            <person name="Sharrar A.M."/>
            <person name="Flood B.E."/>
            <person name="Bailey J.V."/>
            <person name="Jones D.S."/>
            <person name="Biddanda B."/>
            <person name="Ruberg S.A."/>
            <person name="Marcus D.N."/>
            <person name="Dick G.J."/>
        </authorList>
    </citation>
    <scope>NUCLEOTIDE SEQUENCE [LARGE SCALE GENOMIC DNA]</scope>
    <source>
        <strain evidence="2">A7</strain>
    </source>
</reference>
<proteinExistence type="predicted"/>
<evidence type="ECO:0000313" key="3">
    <source>
        <dbReference type="Proteomes" id="UP000192505"/>
    </source>
</evidence>
<name>A0A1W9KPU2_9BURK</name>
<organism evidence="2 3">
    <name type="scientific">Rhodoferax ferrireducens</name>
    <dbReference type="NCBI Taxonomy" id="192843"/>
    <lineage>
        <taxon>Bacteria</taxon>
        <taxon>Pseudomonadati</taxon>
        <taxon>Pseudomonadota</taxon>
        <taxon>Betaproteobacteria</taxon>
        <taxon>Burkholderiales</taxon>
        <taxon>Comamonadaceae</taxon>
        <taxon>Rhodoferax</taxon>
    </lineage>
</organism>
<comment type="caution">
    <text evidence="2">The sequence shown here is derived from an EMBL/GenBank/DDBJ whole genome shotgun (WGS) entry which is preliminary data.</text>
</comment>
<evidence type="ECO:0000259" key="1">
    <source>
        <dbReference type="Pfam" id="PF07589"/>
    </source>
</evidence>
<dbReference type="NCBIfam" id="NF035944">
    <property type="entry name" value="PEPxxWA-CTERM"/>
    <property type="match status" value="1"/>
</dbReference>
<accession>A0A1W9KPU2</accession>
<gene>
    <name evidence="2" type="ORF">BWK72_18215</name>
</gene>
<dbReference type="Proteomes" id="UP000192505">
    <property type="component" value="Unassembled WGS sequence"/>
</dbReference>
<dbReference type="InterPro" id="IPR013424">
    <property type="entry name" value="Ice-binding_C"/>
</dbReference>
<sequence length="256" mass="27644">MDYCSEKPKKKKFRQCADLTKNIIMNIKHLACTMAIGLLHLSAQANSAIFSNQASFLSATGATSATGALPDLPGQYTSVQIGSVTLTDVSGRNFYVGGLVGYPQNDWTTLLPGNEIAINSVENLDVSFKSLVYAAGFDFAEPGSGSTSSPYANNAYYPSKDSVFTVTLKNNGTFVSAFTFNAPDEVASFVGVWSDTAFDRMEIRETTGDIEDEYFGQFYTGNVALVPEPETWAMLLIGLGLVGLKLRRTEPESLNS</sequence>
<dbReference type="Pfam" id="PF07589">
    <property type="entry name" value="PEP-CTERM"/>
    <property type="match status" value="1"/>
</dbReference>
<protein>
    <recommendedName>
        <fullName evidence="1">Ice-binding protein C-terminal domain-containing protein</fullName>
    </recommendedName>
</protein>